<feature type="transmembrane region" description="Helical" evidence="1">
    <location>
        <begin position="378"/>
        <end position="399"/>
    </location>
</feature>
<evidence type="ECO:0000313" key="2">
    <source>
        <dbReference type="EMBL" id="KKS07554.1"/>
    </source>
</evidence>
<evidence type="ECO:0008006" key="4">
    <source>
        <dbReference type="Google" id="ProtNLM"/>
    </source>
</evidence>
<feature type="transmembrane region" description="Helical" evidence="1">
    <location>
        <begin position="176"/>
        <end position="194"/>
    </location>
</feature>
<name>A0A0G0W3E4_UNCKA</name>
<keyword evidence="1" id="KW-0812">Transmembrane</keyword>
<feature type="transmembrane region" description="Helical" evidence="1">
    <location>
        <begin position="405"/>
        <end position="424"/>
    </location>
</feature>
<feature type="transmembrane region" description="Helical" evidence="1">
    <location>
        <begin position="304"/>
        <end position="329"/>
    </location>
</feature>
<organism evidence="2 3">
    <name type="scientific">candidate division WWE3 bacterium GW2011_GWE1_41_27</name>
    <dbReference type="NCBI Taxonomy" id="1619131"/>
    <lineage>
        <taxon>Bacteria</taxon>
        <taxon>Katanobacteria</taxon>
    </lineage>
</organism>
<dbReference type="Proteomes" id="UP000034544">
    <property type="component" value="Unassembled WGS sequence"/>
</dbReference>
<comment type="caution">
    <text evidence="2">The sequence shown here is derived from an EMBL/GenBank/DDBJ whole genome shotgun (WGS) entry which is preliminary data.</text>
</comment>
<evidence type="ECO:0000313" key="3">
    <source>
        <dbReference type="Proteomes" id="UP000034544"/>
    </source>
</evidence>
<keyword evidence="1" id="KW-1133">Transmembrane helix</keyword>
<dbReference type="AlphaFoldDB" id="A0A0G0W3E4"/>
<sequence length="450" mass="51693">MLTIPGKGKIKKFFSNHVVVFTVVVLVSFILYLLNAPLDFRKNLETGTYRRLLTSYDITSNTFLPYEIIRNHRFSFGKESVAAMRVAEASKTLPHSLIFVNGRYVPSYPIVSGLIALPVYFVPLSLGKIPNLDTPQRILGVLMLGRVAASFYTAIAVGIFYLVLRKFATLKKMKTGGWVYVFLFFYAFATNVYSISSRGLWQHVPALLFNSLIILLLLYSAERKSLVKWTGLLCGLAFLARPTNIFFIVPVAIFVFLKYRSEFIKFVLMGMPMAVFYLVYNYVTFGSPLTNEYVARNDTSFSSPIWEGLLGYLVSPARSFLFITPPLVLSYYGMWKLFRAKSRDHIDTLLTLLSVAFLATVVMYSAWWCWYGADRFGYGFFTEWLPLLSLLVFPFMVRIKGWGKILLVILAAYSFYTQFNAVVYRKSRCNKDHNWDFYCLKPGMFSEQEY</sequence>
<dbReference type="EMBL" id="LCBF01000005">
    <property type="protein sequence ID" value="KKS07554.1"/>
    <property type="molecule type" value="Genomic_DNA"/>
</dbReference>
<proteinExistence type="predicted"/>
<accession>A0A0G0W3E4</accession>
<feature type="transmembrane region" description="Helical" evidence="1">
    <location>
        <begin position="14"/>
        <end position="34"/>
    </location>
</feature>
<feature type="transmembrane region" description="Helical" evidence="1">
    <location>
        <begin position="108"/>
        <end position="126"/>
    </location>
</feature>
<reference evidence="2 3" key="1">
    <citation type="journal article" date="2015" name="Nature">
        <title>rRNA introns, odd ribosomes, and small enigmatic genomes across a large radiation of phyla.</title>
        <authorList>
            <person name="Brown C.T."/>
            <person name="Hug L.A."/>
            <person name="Thomas B.C."/>
            <person name="Sharon I."/>
            <person name="Castelle C.J."/>
            <person name="Singh A."/>
            <person name="Wilkins M.J."/>
            <person name="Williams K.H."/>
            <person name="Banfield J.F."/>
        </authorList>
    </citation>
    <scope>NUCLEOTIDE SEQUENCE [LARGE SCALE GENOMIC DNA]</scope>
</reference>
<evidence type="ECO:0000256" key="1">
    <source>
        <dbReference type="SAM" id="Phobius"/>
    </source>
</evidence>
<feature type="transmembrane region" description="Helical" evidence="1">
    <location>
        <begin position="138"/>
        <end position="164"/>
    </location>
</feature>
<keyword evidence="1" id="KW-0472">Membrane</keyword>
<feature type="transmembrane region" description="Helical" evidence="1">
    <location>
        <begin position="263"/>
        <end position="283"/>
    </location>
</feature>
<protein>
    <recommendedName>
        <fullName evidence="4">Glycosyltransferase RgtA/B/C/D-like domain-containing protein</fullName>
    </recommendedName>
</protein>
<gene>
    <name evidence="2" type="ORF">UU59_C0005G0009</name>
</gene>
<feature type="transmembrane region" description="Helical" evidence="1">
    <location>
        <begin position="200"/>
        <end position="219"/>
    </location>
</feature>
<feature type="transmembrane region" description="Helical" evidence="1">
    <location>
        <begin position="231"/>
        <end position="257"/>
    </location>
</feature>
<feature type="transmembrane region" description="Helical" evidence="1">
    <location>
        <begin position="349"/>
        <end position="371"/>
    </location>
</feature>